<protein>
    <recommendedName>
        <fullName evidence="9">DUF1899 domain-containing protein</fullName>
    </recommendedName>
</protein>
<evidence type="ECO:0000313" key="10">
    <source>
        <dbReference type="EMBL" id="EGG00921.1"/>
    </source>
</evidence>
<feature type="compositionally biased region" description="Polar residues" evidence="8">
    <location>
        <begin position="420"/>
        <end position="430"/>
    </location>
</feature>
<dbReference type="AlphaFoldDB" id="F4S349"/>
<organism evidence="11">
    <name type="scientific">Melampsora larici-populina (strain 98AG31 / pathotype 3-4-7)</name>
    <name type="common">Poplar leaf rust fungus</name>
    <dbReference type="NCBI Taxonomy" id="747676"/>
    <lineage>
        <taxon>Eukaryota</taxon>
        <taxon>Fungi</taxon>
        <taxon>Dikarya</taxon>
        <taxon>Basidiomycota</taxon>
        <taxon>Pucciniomycotina</taxon>
        <taxon>Pucciniomycetes</taxon>
        <taxon>Pucciniales</taxon>
        <taxon>Melampsoraceae</taxon>
        <taxon>Melampsora</taxon>
    </lineage>
</organism>
<dbReference type="STRING" id="747676.F4S349"/>
<keyword evidence="4 7" id="KW-0853">WD repeat</keyword>
<dbReference type="PROSITE" id="PS50082">
    <property type="entry name" value="WD_REPEATS_2"/>
    <property type="match status" value="2"/>
</dbReference>
<dbReference type="eggNOG" id="KOG1445">
    <property type="taxonomic scope" value="Eukaryota"/>
</dbReference>
<dbReference type="InterPro" id="IPR015048">
    <property type="entry name" value="DUF1899"/>
</dbReference>
<dbReference type="InterPro" id="IPR015505">
    <property type="entry name" value="Coronin"/>
</dbReference>
<evidence type="ECO:0000256" key="2">
    <source>
        <dbReference type="ARBA" id="ARBA00009482"/>
    </source>
</evidence>
<evidence type="ECO:0000313" key="11">
    <source>
        <dbReference type="Proteomes" id="UP000001072"/>
    </source>
</evidence>
<keyword evidence="5" id="KW-0677">Repeat</keyword>
<feature type="compositionally biased region" description="Polar residues" evidence="8">
    <location>
        <begin position="385"/>
        <end position="409"/>
    </location>
</feature>
<dbReference type="InParanoid" id="F4S349"/>
<dbReference type="SMART" id="SM01166">
    <property type="entry name" value="DUF1899"/>
    <property type="match status" value="1"/>
</dbReference>
<feature type="repeat" description="WD" evidence="7">
    <location>
        <begin position="116"/>
        <end position="157"/>
    </location>
</feature>
<dbReference type="Gene3D" id="2.130.10.10">
    <property type="entry name" value="YVTN repeat-like/Quinoprotein amine dehydrogenase"/>
    <property type="match status" value="2"/>
</dbReference>
<dbReference type="PANTHER" id="PTHR10856">
    <property type="entry name" value="CORONIN"/>
    <property type="match status" value="1"/>
</dbReference>
<dbReference type="InterPro" id="IPR015943">
    <property type="entry name" value="WD40/YVTN_repeat-like_dom_sf"/>
</dbReference>
<evidence type="ECO:0000256" key="8">
    <source>
        <dbReference type="SAM" id="MobiDB-lite"/>
    </source>
</evidence>
<dbReference type="GO" id="GO:0005737">
    <property type="term" value="C:cytoplasm"/>
    <property type="evidence" value="ECO:0007669"/>
    <property type="project" value="UniProtKB-SubCell"/>
</dbReference>
<feature type="domain" description="DUF1899" evidence="9">
    <location>
        <begin position="437"/>
        <end position="497"/>
    </location>
</feature>
<dbReference type="HOGENOM" id="CLU_006604_1_0_1"/>
<dbReference type="InterPro" id="IPR001680">
    <property type="entry name" value="WD40_rpt"/>
</dbReference>
<dbReference type="SMART" id="SM00320">
    <property type="entry name" value="WD40"/>
    <property type="match status" value="4"/>
</dbReference>
<dbReference type="OrthoDB" id="347435at2759"/>
<comment type="similarity">
    <text evidence="2">Belongs to the WD repeat coronin family.</text>
</comment>
<evidence type="ECO:0000256" key="3">
    <source>
        <dbReference type="ARBA" id="ARBA00022490"/>
    </source>
</evidence>
<name>F4S349_MELLP</name>
<evidence type="ECO:0000256" key="6">
    <source>
        <dbReference type="ARBA" id="ARBA00023203"/>
    </source>
</evidence>
<accession>F4S349</accession>
<dbReference type="GO" id="GO:0003779">
    <property type="term" value="F:actin binding"/>
    <property type="evidence" value="ECO:0007669"/>
    <property type="project" value="UniProtKB-KW"/>
</dbReference>
<dbReference type="Pfam" id="PF16300">
    <property type="entry name" value="WD40_4"/>
    <property type="match status" value="2"/>
</dbReference>
<feature type="repeat" description="WD" evidence="7">
    <location>
        <begin position="70"/>
        <end position="111"/>
    </location>
</feature>
<feature type="region of interest" description="Disordered" evidence="8">
    <location>
        <begin position="341"/>
        <end position="430"/>
    </location>
</feature>
<evidence type="ECO:0000256" key="5">
    <source>
        <dbReference type="ARBA" id="ARBA00022737"/>
    </source>
</evidence>
<dbReference type="KEGG" id="mlr:MELLADRAFT_92887"/>
<sequence length="878" mass="97990">MPYHSPGKCANQSPSFTVSSNLISDFVVSPFDDLLAVGDEKGKVSVLRLPNQIDSNELNPNFPPLHHFSHSSDGRPIDKLTFNPTTSSLLSTSSASNLSIWDLNHSSSIQSPVINLDHHQLGIWDLQWNWNGDLIGCTTKDGNLSIWDPRNGNRLIGSCLSHGVAGKKCSRLAWINNYIITTGVNKLREREISLYDPRELSKGPLKSQTIDNSTGVLIPLIDPNRSMVYLSGRGETSVRWFEINSTSINSNPIEVHQTRLVDPIAGIAMAPINPSTVDVMKAEICKLVILSKNQQVLPVIIQAPKRQYLDFHLDVMPPVRSMTAAQTSTEWLNGGNATIEMVSQDPADSGTRSSITKSTDIPLTTITSKAQPTQPEPLPVASKSKPFQQPTSQVSSSDQPVSLPTQPKASQAKDLVPPISSLNISEQTAKSSVPKARWSRKYLTGKTPMKADYEDLQNLSSTFSSDREMIKSTPRYCYVPLGGAGGKLGVIEVQKKGRLPTHLPAFLSQTDLVSFEVDLLVEGRVFVGGLDGKVRVFQVPEDGLKSDIEEVQMMLSDPKIDRIHIIKAHPIAKDIIFVISEDQGEPTLRIWDVSSSESSSEPIMKFKIPCQRVSSANWSNGSMIAICDKDSGLYVIDPRKSQRDGKEEWCVGKTHDACQKSNQLSWIDSQKYLLTTGFNSLSMRELKVYRVEFEKKLVLEINRISFETVSLSPSFVFFDQDLSVIFCWSKGERSLNLIEVIINEETEEEATEEIKLEKLMGFSHSSLQLGFSFFPKQIMNVKEIEVDRALRLTQNSIEVVSFMVPRNRTEFFQDDIFIDTLDVLEATFWNAKEWIEGKEKEEKEGREGKMVGLKPEGMKCVSEMKMESVGKSKQRELM</sequence>
<evidence type="ECO:0000259" key="9">
    <source>
        <dbReference type="SMART" id="SM01166"/>
    </source>
</evidence>
<feature type="compositionally biased region" description="Polar residues" evidence="8">
    <location>
        <begin position="350"/>
        <end position="373"/>
    </location>
</feature>
<dbReference type="EMBL" id="GL883142">
    <property type="protein sequence ID" value="EGG00921.1"/>
    <property type="molecule type" value="Genomic_DNA"/>
</dbReference>
<keyword evidence="6" id="KW-0009">Actin-binding</keyword>
<evidence type="ECO:0000256" key="7">
    <source>
        <dbReference type="PROSITE-ProRule" id="PRU00221"/>
    </source>
</evidence>
<evidence type="ECO:0000256" key="1">
    <source>
        <dbReference type="ARBA" id="ARBA00004496"/>
    </source>
</evidence>
<dbReference type="VEuPathDB" id="FungiDB:MELLADRAFT_92887"/>
<dbReference type="RefSeq" id="XP_007415769.1">
    <property type="nucleotide sequence ID" value="XM_007415707.1"/>
</dbReference>
<dbReference type="SMART" id="SM01167">
    <property type="entry name" value="DUF1900"/>
    <property type="match status" value="2"/>
</dbReference>
<dbReference type="SUPFAM" id="SSF50978">
    <property type="entry name" value="WD40 repeat-like"/>
    <property type="match status" value="2"/>
</dbReference>
<comment type="subcellular location">
    <subcellularLocation>
        <location evidence="1">Cytoplasm</location>
    </subcellularLocation>
</comment>
<dbReference type="InterPro" id="IPR036322">
    <property type="entry name" value="WD40_repeat_dom_sf"/>
</dbReference>
<proteinExistence type="inferred from homology"/>
<evidence type="ECO:0000256" key="4">
    <source>
        <dbReference type="ARBA" id="ARBA00022574"/>
    </source>
</evidence>
<dbReference type="GeneID" id="18936406"/>
<reference evidence="11" key="1">
    <citation type="journal article" date="2011" name="Proc. Natl. Acad. Sci. U.S.A.">
        <title>Obligate biotrophy features unraveled by the genomic analysis of rust fungi.</title>
        <authorList>
            <person name="Duplessis S."/>
            <person name="Cuomo C.A."/>
            <person name="Lin Y.-C."/>
            <person name="Aerts A."/>
            <person name="Tisserant E."/>
            <person name="Veneault-Fourrey C."/>
            <person name="Joly D.L."/>
            <person name="Hacquard S."/>
            <person name="Amselem J."/>
            <person name="Cantarel B.L."/>
            <person name="Chiu R."/>
            <person name="Coutinho P.M."/>
            <person name="Feau N."/>
            <person name="Field M."/>
            <person name="Frey P."/>
            <person name="Gelhaye E."/>
            <person name="Goldberg J."/>
            <person name="Grabherr M.G."/>
            <person name="Kodira C.D."/>
            <person name="Kohler A."/>
            <person name="Kuees U."/>
            <person name="Lindquist E.A."/>
            <person name="Lucas S.M."/>
            <person name="Mago R."/>
            <person name="Mauceli E."/>
            <person name="Morin E."/>
            <person name="Murat C."/>
            <person name="Pangilinan J.L."/>
            <person name="Park R."/>
            <person name="Pearson M."/>
            <person name="Quesneville H."/>
            <person name="Rouhier N."/>
            <person name="Sakthikumar S."/>
            <person name="Salamov A.A."/>
            <person name="Schmutz J."/>
            <person name="Selles B."/>
            <person name="Shapiro H."/>
            <person name="Tanguay P."/>
            <person name="Tuskan G.A."/>
            <person name="Henrissat B."/>
            <person name="Van de Peer Y."/>
            <person name="Rouze P."/>
            <person name="Ellis J.G."/>
            <person name="Dodds P.N."/>
            <person name="Schein J.E."/>
            <person name="Zhong S."/>
            <person name="Hamelin R.C."/>
            <person name="Grigoriev I.V."/>
            <person name="Szabo L.J."/>
            <person name="Martin F."/>
        </authorList>
    </citation>
    <scope>NUCLEOTIDE SEQUENCE [LARGE SCALE GENOMIC DNA]</scope>
    <source>
        <strain evidence="11">98AG31 / pathotype 3-4-7</strain>
    </source>
</reference>
<keyword evidence="3" id="KW-0963">Cytoplasm</keyword>
<gene>
    <name evidence="10" type="ORF">MELLADRAFT_92887</name>
</gene>
<dbReference type="PANTHER" id="PTHR10856:SF20">
    <property type="entry name" value="CORONIN-7"/>
    <property type="match status" value="1"/>
</dbReference>
<dbReference type="Proteomes" id="UP000001072">
    <property type="component" value="Unassembled WGS sequence"/>
</dbReference>
<keyword evidence="11" id="KW-1185">Reference proteome</keyword>